<reference evidence="2 3" key="1">
    <citation type="journal article" date="2018" name="Front. Microbiol.">
        <title>Genome-Wide Analysis of Corynespora cassiicola Leaf Fall Disease Putative Effectors.</title>
        <authorList>
            <person name="Lopez D."/>
            <person name="Ribeiro S."/>
            <person name="Label P."/>
            <person name="Fumanal B."/>
            <person name="Venisse J.S."/>
            <person name="Kohler A."/>
            <person name="de Oliveira R.R."/>
            <person name="Labutti K."/>
            <person name="Lipzen A."/>
            <person name="Lail K."/>
            <person name="Bauer D."/>
            <person name="Ohm R.A."/>
            <person name="Barry K.W."/>
            <person name="Spatafora J."/>
            <person name="Grigoriev I.V."/>
            <person name="Martin F.M."/>
            <person name="Pujade-Renaud V."/>
        </authorList>
    </citation>
    <scope>NUCLEOTIDE SEQUENCE [LARGE SCALE GENOMIC DNA]</scope>
    <source>
        <strain evidence="2 3">Philippines</strain>
    </source>
</reference>
<feature type="compositionally biased region" description="Basic and acidic residues" evidence="1">
    <location>
        <begin position="25"/>
        <end position="37"/>
    </location>
</feature>
<accession>A0A2T2NXG0</accession>
<dbReference type="Proteomes" id="UP000240883">
    <property type="component" value="Unassembled WGS sequence"/>
</dbReference>
<sequence>MRRYSSVRLLTTAYPHRALRHLQRKGKEATRGQDLARPHPSNSLGQNMRIQNLACFQCCVSKSHTGRSTYRGLDRRTMGALAQARLLVARWAYKDGDVSSTLFGVWAPQPQRHRAEGCKRREKQRLLQLLGPGHAGVSLLWRFARGRNRLAFRAGASHRKAQHL</sequence>
<organism evidence="2 3">
    <name type="scientific">Corynespora cassiicola Philippines</name>
    <dbReference type="NCBI Taxonomy" id="1448308"/>
    <lineage>
        <taxon>Eukaryota</taxon>
        <taxon>Fungi</taxon>
        <taxon>Dikarya</taxon>
        <taxon>Ascomycota</taxon>
        <taxon>Pezizomycotina</taxon>
        <taxon>Dothideomycetes</taxon>
        <taxon>Pleosporomycetidae</taxon>
        <taxon>Pleosporales</taxon>
        <taxon>Corynesporascaceae</taxon>
        <taxon>Corynespora</taxon>
    </lineage>
</organism>
<keyword evidence="3" id="KW-1185">Reference proteome</keyword>
<dbReference type="EMBL" id="KZ678132">
    <property type="protein sequence ID" value="PSN70104.1"/>
    <property type="molecule type" value="Genomic_DNA"/>
</dbReference>
<feature type="region of interest" description="Disordered" evidence="1">
    <location>
        <begin position="22"/>
        <end position="43"/>
    </location>
</feature>
<evidence type="ECO:0000256" key="1">
    <source>
        <dbReference type="SAM" id="MobiDB-lite"/>
    </source>
</evidence>
<gene>
    <name evidence="2" type="ORF">BS50DRAFT_571409</name>
</gene>
<evidence type="ECO:0000313" key="3">
    <source>
        <dbReference type="Proteomes" id="UP000240883"/>
    </source>
</evidence>
<dbReference type="AlphaFoldDB" id="A0A2T2NXG0"/>
<name>A0A2T2NXG0_CORCC</name>
<protein>
    <submittedName>
        <fullName evidence="2">Uncharacterized protein</fullName>
    </submittedName>
</protein>
<proteinExistence type="predicted"/>
<evidence type="ECO:0000313" key="2">
    <source>
        <dbReference type="EMBL" id="PSN70104.1"/>
    </source>
</evidence>